<proteinExistence type="predicted"/>
<comment type="caution">
    <text evidence="2">The sequence shown here is derived from an EMBL/GenBank/DDBJ whole genome shotgun (WGS) entry which is preliminary data.</text>
</comment>
<organism evidence="2 3">
    <name type="scientific">Burkholderia contaminans</name>
    <dbReference type="NCBI Taxonomy" id="488447"/>
    <lineage>
        <taxon>Bacteria</taxon>
        <taxon>Pseudomonadati</taxon>
        <taxon>Pseudomonadota</taxon>
        <taxon>Betaproteobacteria</taxon>
        <taxon>Burkholderiales</taxon>
        <taxon>Burkholderiaceae</taxon>
        <taxon>Burkholderia</taxon>
        <taxon>Burkholderia cepacia complex</taxon>
    </lineage>
</organism>
<reference evidence="2 3" key="1">
    <citation type="submission" date="2018-08" db="EMBL/GenBank/DDBJ databases">
        <title>Comparative analysis of Burkholderia isolates from Puerto Rico.</title>
        <authorList>
            <person name="Hall C."/>
            <person name="Sahl J."/>
            <person name="Wagner D."/>
        </authorList>
    </citation>
    <scope>NUCLEOTIDE SEQUENCE [LARGE SCALE GENOMIC DNA]</scope>
    <source>
        <strain evidence="2 3">Bp9025</strain>
    </source>
</reference>
<evidence type="ECO:0000313" key="3">
    <source>
        <dbReference type="Proteomes" id="UP000277921"/>
    </source>
</evidence>
<dbReference type="EMBL" id="QTQV01000007">
    <property type="protein sequence ID" value="RQT16346.1"/>
    <property type="molecule type" value="Genomic_DNA"/>
</dbReference>
<feature type="transmembrane region" description="Helical" evidence="1">
    <location>
        <begin position="95"/>
        <end position="116"/>
    </location>
</feature>
<sequence>MTDLMPKLTDVKSLQDLSKILAWPMLAVAYFLVTGPQITWDGEVWFGTGDGLPMDVQTRRFFFIFVLKALWSGGIAAIAYIFIGELHAEIYIRWNWVLFPYISALLFALAILGIFGSSRFVWLQHLDGFWSCAAIVWGFFLLAMTEQLLEPLKQLRSERSTA</sequence>
<gene>
    <name evidence="2" type="ORF">DF051_14490</name>
</gene>
<accession>A0A3N8QAQ0</accession>
<dbReference type="AlphaFoldDB" id="A0A3N8QAQ0"/>
<keyword evidence="1" id="KW-1133">Transmembrane helix</keyword>
<evidence type="ECO:0000256" key="1">
    <source>
        <dbReference type="SAM" id="Phobius"/>
    </source>
</evidence>
<protein>
    <submittedName>
        <fullName evidence="2">Uncharacterized protein</fullName>
    </submittedName>
</protein>
<dbReference type="Proteomes" id="UP000277921">
    <property type="component" value="Unassembled WGS sequence"/>
</dbReference>
<feature type="transmembrane region" description="Helical" evidence="1">
    <location>
        <begin position="128"/>
        <end position="149"/>
    </location>
</feature>
<keyword evidence="1" id="KW-0812">Transmembrane</keyword>
<evidence type="ECO:0000313" key="2">
    <source>
        <dbReference type="EMBL" id="RQT16346.1"/>
    </source>
</evidence>
<keyword evidence="1" id="KW-0472">Membrane</keyword>
<feature type="transmembrane region" description="Helical" evidence="1">
    <location>
        <begin position="60"/>
        <end position="83"/>
    </location>
</feature>
<name>A0A3N8QAQ0_9BURK</name>
<feature type="transmembrane region" description="Helical" evidence="1">
    <location>
        <begin position="20"/>
        <end position="40"/>
    </location>
</feature>